<gene>
    <name evidence="2" type="ORF">PoMZ_11584</name>
</gene>
<evidence type="ECO:0000313" key="3">
    <source>
        <dbReference type="Proteomes" id="UP000294847"/>
    </source>
</evidence>
<sequence length="43" mass="4627">MSSLAGSRNPQIPVPYQRPPDRADDSAFGRSVRSPEAKGTKAK</sequence>
<dbReference type="EMBL" id="CP034208">
    <property type="protein sequence ID" value="QBZ62699.1"/>
    <property type="molecule type" value="Genomic_DNA"/>
</dbReference>
<dbReference type="AlphaFoldDB" id="A0A4P7NKW6"/>
<name>A0A4P7NKW6_PYROR</name>
<reference evidence="2 3" key="1">
    <citation type="journal article" date="2019" name="Mol. Biol. Evol.">
        <title>Blast fungal genomes show frequent chromosomal changes, gene gains and losses, and effector gene turnover.</title>
        <authorList>
            <person name="Gomez Luciano L.B."/>
            <person name="Jason Tsai I."/>
            <person name="Chuma I."/>
            <person name="Tosa Y."/>
            <person name="Chen Y.H."/>
            <person name="Li J.Y."/>
            <person name="Li M.Y."/>
            <person name="Jade Lu M.Y."/>
            <person name="Nakayashiki H."/>
            <person name="Li W.H."/>
        </authorList>
    </citation>
    <scope>NUCLEOTIDE SEQUENCE [LARGE SCALE GENOMIC DNA]</scope>
    <source>
        <strain evidence="2">MZ5-1-6</strain>
    </source>
</reference>
<organism evidence="2 3">
    <name type="scientific">Pyricularia oryzae</name>
    <name type="common">Rice blast fungus</name>
    <name type="synonym">Magnaporthe oryzae</name>
    <dbReference type="NCBI Taxonomy" id="318829"/>
    <lineage>
        <taxon>Eukaryota</taxon>
        <taxon>Fungi</taxon>
        <taxon>Dikarya</taxon>
        <taxon>Ascomycota</taxon>
        <taxon>Pezizomycotina</taxon>
        <taxon>Sordariomycetes</taxon>
        <taxon>Sordariomycetidae</taxon>
        <taxon>Magnaporthales</taxon>
        <taxon>Pyriculariaceae</taxon>
        <taxon>Pyricularia</taxon>
    </lineage>
</organism>
<feature type="compositionally biased region" description="Basic and acidic residues" evidence="1">
    <location>
        <begin position="19"/>
        <end position="43"/>
    </location>
</feature>
<proteinExistence type="predicted"/>
<evidence type="ECO:0000313" key="2">
    <source>
        <dbReference type="EMBL" id="QBZ62699.1"/>
    </source>
</evidence>
<feature type="compositionally biased region" description="Polar residues" evidence="1">
    <location>
        <begin position="1"/>
        <end position="10"/>
    </location>
</feature>
<feature type="region of interest" description="Disordered" evidence="1">
    <location>
        <begin position="1"/>
        <end position="43"/>
    </location>
</feature>
<dbReference type="Proteomes" id="UP000294847">
    <property type="component" value="Chromosome 5"/>
</dbReference>
<accession>A0A4P7NKW6</accession>
<protein>
    <submittedName>
        <fullName evidence="2">Uncharacterized protein</fullName>
    </submittedName>
</protein>
<evidence type="ECO:0000256" key="1">
    <source>
        <dbReference type="SAM" id="MobiDB-lite"/>
    </source>
</evidence>